<organism evidence="1">
    <name type="scientific">Rhizophagus irregularis (strain DAOM 181602 / DAOM 197198 / MUCL 43194)</name>
    <name type="common">Arbuscular mycorrhizal fungus</name>
    <name type="synonym">Glomus intraradices</name>
    <dbReference type="NCBI Taxonomy" id="747089"/>
    <lineage>
        <taxon>Eukaryota</taxon>
        <taxon>Fungi</taxon>
        <taxon>Fungi incertae sedis</taxon>
        <taxon>Mucoromycota</taxon>
        <taxon>Glomeromycotina</taxon>
        <taxon>Glomeromycetes</taxon>
        <taxon>Glomerales</taxon>
        <taxon>Glomeraceae</taxon>
        <taxon>Rhizophagus</taxon>
    </lineage>
</organism>
<evidence type="ECO:0000313" key="1">
    <source>
        <dbReference type="EMBL" id="ESA00918.1"/>
    </source>
</evidence>
<accession>U9T3K5</accession>
<reference evidence="1" key="1">
    <citation type="submission" date="2013-07" db="EMBL/GenBank/DDBJ databases">
        <title>The genome of an arbuscular mycorrhizal fungus provides insights into the evolution of the oldest plant symbiosis.</title>
        <authorList>
            <consortium name="DOE Joint Genome Institute"/>
            <person name="Tisserant E."/>
            <person name="Malbreil M."/>
            <person name="Kuo A."/>
            <person name="Kohler A."/>
            <person name="Symeonidi A."/>
            <person name="Balestrini R."/>
            <person name="Charron P."/>
            <person name="Duensing N."/>
            <person name="Frei-dit-Frey N."/>
            <person name="Gianinazzi-Pearson V."/>
            <person name="Gilbert B."/>
            <person name="Handa Y."/>
            <person name="Hijri M."/>
            <person name="Kaul R."/>
            <person name="Kawaguchi M."/>
            <person name="Krajinski F."/>
            <person name="Lammers P."/>
            <person name="Lapierre D."/>
            <person name="Masclaux F.G."/>
            <person name="Murat C."/>
            <person name="Morin E."/>
            <person name="Ndikumana S."/>
            <person name="Pagni M."/>
            <person name="Petitpierre D."/>
            <person name="Requena N."/>
            <person name="Rosikiewicz P."/>
            <person name="Riley R."/>
            <person name="Saito K."/>
            <person name="San Clemente H."/>
            <person name="Shapiro H."/>
            <person name="van Tuinen D."/>
            <person name="Becard G."/>
            <person name="Bonfante P."/>
            <person name="Paszkowski U."/>
            <person name="Shachar-Hill Y."/>
            <person name="Young J.P."/>
            <person name="Sanders I.R."/>
            <person name="Henrissat B."/>
            <person name="Rensing S.A."/>
            <person name="Grigoriev I.V."/>
            <person name="Corradi N."/>
            <person name="Roux C."/>
            <person name="Martin F."/>
        </authorList>
    </citation>
    <scope>NUCLEOTIDE SEQUENCE</scope>
    <source>
        <strain evidence="1">DAOM 197198</strain>
    </source>
</reference>
<gene>
    <name evidence="1" type="ORF">GLOINDRAFT_8038</name>
</gene>
<dbReference type="HOGENOM" id="CLU_3051577_0_0_1"/>
<proteinExistence type="predicted"/>
<sequence length="54" mass="6415">MFGVSTFILSVTLTENELFTLKEEDLKFNDNDLEIIHKEKDSEKLKRNISKIWN</sequence>
<protein>
    <submittedName>
        <fullName evidence="1">Uncharacterized protein</fullName>
    </submittedName>
</protein>
<name>U9T3K5_RHIID</name>
<dbReference type="EMBL" id="KI296860">
    <property type="protein sequence ID" value="ESA00918.1"/>
    <property type="molecule type" value="Genomic_DNA"/>
</dbReference>
<dbReference type="AlphaFoldDB" id="U9T3K5"/>